<dbReference type="EMBL" id="FOGQ01000002">
    <property type="protein sequence ID" value="SER70301.1"/>
    <property type="molecule type" value="Genomic_DNA"/>
</dbReference>
<dbReference type="InterPro" id="IPR003439">
    <property type="entry name" value="ABC_transporter-like_ATP-bd"/>
</dbReference>
<keyword evidence="9 12" id="KW-1133">Transmembrane helix</keyword>
<evidence type="ECO:0000256" key="11">
    <source>
        <dbReference type="ARBA" id="ARBA00023455"/>
    </source>
</evidence>
<dbReference type="PROSITE" id="PS50893">
    <property type="entry name" value="ABC_TRANSPORTER_2"/>
    <property type="match status" value="1"/>
</dbReference>
<dbReference type="FunFam" id="3.40.50.300:FF:000221">
    <property type="entry name" value="Multidrug ABC transporter ATP-binding protein"/>
    <property type="match status" value="1"/>
</dbReference>
<reference evidence="16" key="1">
    <citation type="submission" date="2016-10" db="EMBL/GenBank/DDBJ databases">
        <authorList>
            <person name="Varghese N."/>
            <person name="Submissions S."/>
        </authorList>
    </citation>
    <scope>NUCLEOTIDE SEQUENCE [LARGE SCALE GENOMIC DNA]</scope>
    <source>
        <strain evidence="16">DSM 20524</strain>
    </source>
</reference>
<keyword evidence="2" id="KW-0813">Transport</keyword>
<dbReference type="InterPro" id="IPR003593">
    <property type="entry name" value="AAA+_ATPase"/>
</dbReference>
<dbReference type="InterPro" id="IPR011527">
    <property type="entry name" value="ABC1_TM_dom"/>
</dbReference>
<evidence type="ECO:0000256" key="9">
    <source>
        <dbReference type="ARBA" id="ARBA00022989"/>
    </source>
</evidence>
<proteinExistence type="inferred from homology"/>
<protein>
    <submittedName>
        <fullName evidence="15">ATP-binding cassette, subfamily B</fullName>
    </submittedName>
</protein>
<dbReference type="Pfam" id="PF00664">
    <property type="entry name" value="ABC_membrane"/>
    <property type="match status" value="1"/>
</dbReference>
<feature type="transmembrane region" description="Helical" evidence="12">
    <location>
        <begin position="165"/>
        <end position="192"/>
    </location>
</feature>
<evidence type="ECO:0000256" key="8">
    <source>
        <dbReference type="ARBA" id="ARBA00022967"/>
    </source>
</evidence>
<evidence type="ECO:0000256" key="12">
    <source>
        <dbReference type="SAM" id="Phobius"/>
    </source>
</evidence>
<accession>A0A1H9RBJ4</accession>
<evidence type="ECO:0000256" key="6">
    <source>
        <dbReference type="ARBA" id="ARBA00022741"/>
    </source>
</evidence>
<name>A0A1H9RBJ4_9CORY</name>
<evidence type="ECO:0000259" key="14">
    <source>
        <dbReference type="PROSITE" id="PS50929"/>
    </source>
</evidence>
<dbReference type="InterPro" id="IPR017871">
    <property type="entry name" value="ABC_transporter-like_CS"/>
</dbReference>
<dbReference type="Gene3D" id="3.40.50.300">
    <property type="entry name" value="P-loop containing nucleotide triphosphate hydrolases"/>
    <property type="match status" value="1"/>
</dbReference>
<evidence type="ECO:0000256" key="10">
    <source>
        <dbReference type="ARBA" id="ARBA00023136"/>
    </source>
</evidence>
<dbReference type="GO" id="GO:0005886">
    <property type="term" value="C:plasma membrane"/>
    <property type="evidence" value="ECO:0007669"/>
    <property type="project" value="UniProtKB-SubCell"/>
</dbReference>
<dbReference type="STRING" id="1121357.SAMN05661109_00846"/>
<gene>
    <name evidence="15" type="ORF">SAMN05661109_00846</name>
</gene>
<dbReference type="GO" id="GO:0016887">
    <property type="term" value="F:ATP hydrolysis activity"/>
    <property type="evidence" value="ECO:0007669"/>
    <property type="project" value="InterPro"/>
</dbReference>
<evidence type="ECO:0000256" key="5">
    <source>
        <dbReference type="ARBA" id="ARBA00022692"/>
    </source>
</evidence>
<feature type="transmembrane region" description="Helical" evidence="12">
    <location>
        <begin position="26"/>
        <end position="49"/>
    </location>
</feature>
<evidence type="ECO:0000256" key="3">
    <source>
        <dbReference type="ARBA" id="ARBA00022475"/>
    </source>
</evidence>
<dbReference type="SUPFAM" id="SSF90123">
    <property type="entry name" value="ABC transporter transmembrane region"/>
    <property type="match status" value="1"/>
</dbReference>
<dbReference type="GO" id="GO:0140359">
    <property type="term" value="F:ABC-type transporter activity"/>
    <property type="evidence" value="ECO:0007669"/>
    <property type="project" value="InterPro"/>
</dbReference>
<dbReference type="CDD" id="cd07346">
    <property type="entry name" value="ABC_6TM_exporters"/>
    <property type="match status" value="1"/>
</dbReference>
<evidence type="ECO:0000256" key="2">
    <source>
        <dbReference type="ARBA" id="ARBA00022448"/>
    </source>
</evidence>
<dbReference type="PROSITE" id="PS50929">
    <property type="entry name" value="ABC_TM1F"/>
    <property type="match status" value="1"/>
</dbReference>
<dbReference type="GO" id="GO:0005524">
    <property type="term" value="F:ATP binding"/>
    <property type="evidence" value="ECO:0007669"/>
    <property type="project" value="UniProtKB-KW"/>
</dbReference>
<feature type="transmembrane region" description="Helical" evidence="12">
    <location>
        <begin position="257"/>
        <end position="281"/>
    </location>
</feature>
<feature type="transmembrane region" description="Helical" evidence="12">
    <location>
        <begin position="70"/>
        <end position="91"/>
    </location>
</feature>
<evidence type="ECO:0000259" key="13">
    <source>
        <dbReference type="PROSITE" id="PS50893"/>
    </source>
</evidence>
<keyword evidence="16" id="KW-1185">Reference proteome</keyword>
<dbReference type="PANTHER" id="PTHR24221">
    <property type="entry name" value="ATP-BINDING CASSETTE SUB-FAMILY B"/>
    <property type="match status" value="1"/>
</dbReference>
<evidence type="ECO:0000313" key="15">
    <source>
        <dbReference type="EMBL" id="SER70301.1"/>
    </source>
</evidence>
<dbReference type="SMART" id="SM00382">
    <property type="entry name" value="AAA"/>
    <property type="match status" value="1"/>
</dbReference>
<dbReference type="InterPro" id="IPR036640">
    <property type="entry name" value="ABC1_TM_sf"/>
</dbReference>
<feature type="domain" description="ABC transmembrane type-1" evidence="14">
    <location>
        <begin position="30"/>
        <end position="319"/>
    </location>
</feature>
<dbReference type="RefSeq" id="WP_092256591.1">
    <property type="nucleotide sequence ID" value="NZ_CP047199.1"/>
</dbReference>
<comment type="similarity">
    <text evidence="11">Belongs to the ABC transporter superfamily. Siderophore-Fe(3+) uptake transporter (SIUT) (TC 3.A.1.21) family.</text>
</comment>
<feature type="transmembrane region" description="Helical" evidence="12">
    <location>
        <begin position="287"/>
        <end position="303"/>
    </location>
</feature>
<keyword evidence="4" id="KW-0997">Cell inner membrane</keyword>
<dbReference type="Proteomes" id="UP000198929">
    <property type="component" value="Unassembled WGS sequence"/>
</dbReference>
<dbReference type="InterPro" id="IPR027417">
    <property type="entry name" value="P-loop_NTPase"/>
</dbReference>
<keyword evidence="5 12" id="KW-0812">Transmembrane</keyword>
<comment type="subcellular location">
    <subcellularLocation>
        <location evidence="1">Cell inner membrane</location>
        <topology evidence="1">Multi-pass membrane protein</topology>
    </subcellularLocation>
</comment>
<keyword evidence="3" id="KW-1003">Cell membrane</keyword>
<dbReference type="Pfam" id="PF00005">
    <property type="entry name" value="ABC_tran"/>
    <property type="match status" value="1"/>
</dbReference>
<dbReference type="AlphaFoldDB" id="A0A1H9RBJ4"/>
<keyword evidence="10 12" id="KW-0472">Membrane</keyword>
<keyword evidence="6" id="KW-0547">Nucleotide-binding</keyword>
<dbReference type="SUPFAM" id="SSF52540">
    <property type="entry name" value="P-loop containing nucleoside triphosphate hydrolases"/>
    <property type="match status" value="1"/>
</dbReference>
<evidence type="ECO:0000256" key="7">
    <source>
        <dbReference type="ARBA" id="ARBA00022840"/>
    </source>
</evidence>
<dbReference type="PANTHER" id="PTHR24221:SF654">
    <property type="entry name" value="ATP-BINDING CASSETTE SUB-FAMILY B MEMBER 6"/>
    <property type="match status" value="1"/>
</dbReference>
<feature type="domain" description="ABC transporter" evidence="13">
    <location>
        <begin position="352"/>
        <end position="586"/>
    </location>
</feature>
<keyword evidence="8" id="KW-1278">Translocase</keyword>
<dbReference type="Gene3D" id="1.20.1560.10">
    <property type="entry name" value="ABC transporter type 1, transmembrane domain"/>
    <property type="match status" value="1"/>
</dbReference>
<evidence type="ECO:0000256" key="1">
    <source>
        <dbReference type="ARBA" id="ARBA00004429"/>
    </source>
</evidence>
<dbReference type="InterPro" id="IPR039421">
    <property type="entry name" value="Type_1_exporter"/>
</dbReference>
<evidence type="ECO:0000256" key="4">
    <source>
        <dbReference type="ARBA" id="ARBA00022519"/>
    </source>
</evidence>
<dbReference type="PROSITE" id="PS00211">
    <property type="entry name" value="ABC_TRANSPORTER_1"/>
    <property type="match status" value="1"/>
</dbReference>
<sequence>MTTHDTAADTQAPKNLKELTKSAHRAMNTAAVVTFFASALKVLPYISLVEISRILLSPEPAEPSGPTNSVWTWVIVAIVAMVIHAFTYTFALGATHVAEANLRSELRHKLVNKLGRVPLGWHSKSSSGKIWQAVVPDTTQIHSLVAHSAGDSANTLGALVAGLVYLFWLNAGLAATLLGIFLAVVIVTMTFAMRGGEELTERYLDSAADLASSTAEMVDGIKEVKNFGITESVFSRFDEAQKKNVDASLAWMKKSGVGVAILMALMQPGAMLALTLGVGFVFTQQGWITPIDVVAFALVWVGIPEGAMSLVQMFQLLQSGEKAAENTIEILNTPELQAPDSPATLTKDPALVEGNSVDFSYDGQTLAINDVSFTCPPGSVTALVGPSGSGKTTLARLIARFWDVDQGAIEIGGVDVRQHSNSQLLGSMALVFQEVMTANVSVADNIALGKESATHEEIVEAAKAAQIHDRIMALPKGYDTVLGSNEGFLSGGEQQRLTIARAFLAAPKILILDEATSQSDAHSELAIQRAISALAEGRTVLMIAHRLSTIQSADQILVMEDGHVSESGTHSELLAAQGTYARMWAAQEDTMKGEEK</sequence>
<keyword evidence="7 15" id="KW-0067">ATP-binding</keyword>
<organism evidence="15 16">
    <name type="scientific">Corynebacterium cystitidis DSM 20524</name>
    <dbReference type="NCBI Taxonomy" id="1121357"/>
    <lineage>
        <taxon>Bacteria</taxon>
        <taxon>Bacillati</taxon>
        <taxon>Actinomycetota</taxon>
        <taxon>Actinomycetes</taxon>
        <taxon>Mycobacteriales</taxon>
        <taxon>Corynebacteriaceae</taxon>
        <taxon>Corynebacterium</taxon>
    </lineage>
</organism>
<evidence type="ECO:0000313" key="16">
    <source>
        <dbReference type="Proteomes" id="UP000198929"/>
    </source>
</evidence>